<dbReference type="CDD" id="cd10017">
    <property type="entry name" value="B3_DNA"/>
    <property type="match status" value="1"/>
</dbReference>
<feature type="compositionally biased region" description="Acidic residues" evidence="6">
    <location>
        <begin position="210"/>
        <end position="220"/>
    </location>
</feature>
<evidence type="ECO:0000256" key="3">
    <source>
        <dbReference type="ARBA" id="ARBA00023125"/>
    </source>
</evidence>
<proteinExistence type="predicted"/>
<sequence>MQGKAGHLSLKAQFCLNHSLYCIHLSLAQRPTSTLSFSLASYISMAEPEHDDADDVLLPRFFKMFVSHTDSESFAIPLSFIEFLADPLPNTAKLQGTGGRDWTVSMKKIRDGVYFTAGWSKFAQDHELVDGEYLTFVYDGNRTFEVSVFGRFDCKETRAEAETLELSGSSSDSEEDEEPSLDVELSGSSSDSEEDEEPSMDVELSGSSSDSEEDEEPSMDVEYDISLGEDEEISQSLYPFEDEATESDAAAVFEGNVDVKALTNPHFTTTLKIRNNELVKDVRFSYCLSLLSMGFLHVVVV</sequence>
<evidence type="ECO:0000256" key="4">
    <source>
        <dbReference type="ARBA" id="ARBA00023163"/>
    </source>
</evidence>
<reference evidence="8" key="1">
    <citation type="journal article" date="2014" name="Nat. Commun.">
        <title>The emerging biofuel crop Camelina sativa retains a highly undifferentiated hexaploid genome structure.</title>
        <authorList>
            <person name="Kagale S."/>
            <person name="Koh C."/>
            <person name="Nixon J."/>
            <person name="Bollina V."/>
            <person name="Clarke W.E."/>
            <person name="Tuteja R."/>
            <person name="Spillane C."/>
            <person name="Robinson S.J."/>
            <person name="Links M.G."/>
            <person name="Clarke C."/>
            <person name="Higgins E.E."/>
            <person name="Huebert T."/>
            <person name="Sharpe A.G."/>
            <person name="Parkin I.A."/>
        </authorList>
    </citation>
    <scope>NUCLEOTIDE SEQUENCE [LARGE SCALE GENOMIC DNA]</scope>
    <source>
        <strain evidence="8">cv. DH55</strain>
    </source>
</reference>
<keyword evidence="5" id="KW-0539">Nucleus</keyword>
<dbReference type="InterPro" id="IPR050655">
    <property type="entry name" value="Plant_B3_domain"/>
</dbReference>
<dbReference type="PROSITE" id="PS50863">
    <property type="entry name" value="B3"/>
    <property type="match status" value="1"/>
</dbReference>
<accession>A0ABM0ZND9</accession>
<dbReference type="PANTHER" id="PTHR31920">
    <property type="entry name" value="B3 DOMAIN-CONTAINING"/>
    <property type="match status" value="1"/>
</dbReference>
<feature type="domain" description="TF-B3" evidence="7">
    <location>
        <begin position="59"/>
        <end position="152"/>
    </location>
</feature>
<evidence type="ECO:0000256" key="5">
    <source>
        <dbReference type="ARBA" id="ARBA00023242"/>
    </source>
</evidence>
<dbReference type="Pfam" id="PF02362">
    <property type="entry name" value="B3"/>
    <property type="match status" value="1"/>
</dbReference>
<dbReference type="Proteomes" id="UP000694864">
    <property type="component" value="Chromosome 6"/>
</dbReference>
<keyword evidence="3" id="KW-0238">DNA-binding</keyword>
<dbReference type="RefSeq" id="XP_010518200.1">
    <property type="nucleotide sequence ID" value="XM_010519898.2"/>
</dbReference>
<keyword evidence="4" id="KW-0804">Transcription</keyword>
<organism evidence="8 9">
    <name type="scientific">Camelina sativa</name>
    <name type="common">False flax</name>
    <name type="synonym">Myagrum sativum</name>
    <dbReference type="NCBI Taxonomy" id="90675"/>
    <lineage>
        <taxon>Eukaryota</taxon>
        <taxon>Viridiplantae</taxon>
        <taxon>Streptophyta</taxon>
        <taxon>Embryophyta</taxon>
        <taxon>Tracheophyta</taxon>
        <taxon>Spermatophyta</taxon>
        <taxon>Magnoliopsida</taxon>
        <taxon>eudicotyledons</taxon>
        <taxon>Gunneridae</taxon>
        <taxon>Pentapetalae</taxon>
        <taxon>rosids</taxon>
        <taxon>malvids</taxon>
        <taxon>Brassicales</taxon>
        <taxon>Brassicaceae</taxon>
        <taxon>Camelineae</taxon>
        <taxon>Camelina</taxon>
    </lineage>
</organism>
<feature type="region of interest" description="Disordered" evidence="6">
    <location>
        <begin position="163"/>
        <end position="220"/>
    </location>
</feature>
<dbReference type="Gene3D" id="2.40.330.10">
    <property type="entry name" value="DNA-binding pseudobarrel domain"/>
    <property type="match status" value="1"/>
</dbReference>
<dbReference type="GeneID" id="104793538"/>
<dbReference type="InterPro" id="IPR003340">
    <property type="entry name" value="B3_DNA-bd"/>
</dbReference>
<dbReference type="SMART" id="SM01019">
    <property type="entry name" value="B3"/>
    <property type="match status" value="1"/>
</dbReference>
<evidence type="ECO:0000313" key="9">
    <source>
        <dbReference type="RefSeq" id="XP_010518200.1"/>
    </source>
</evidence>
<keyword evidence="8" id="KW-1185">Reference proteome</keyword>
<evidence type="ECO:0000256" key="6">
    <source>
        <dbReference type="SAM" id="MobiDB-lite"/>
    </source>
</evidence>
<name>A0ABM0ZND9_CAMSA</name>
<reference evidence="9" key="2">
    <citation type="submission" date="2025-08" db="UniProtKB">
        <authorList>
            <consortium name="RefSeq"/>
        </authorList>
    </citation>
    <scope>IDENTIFICATION</scope>
    <source>
        <tissue evidence="9">Leaf</tissue>
    </source>
</reference>
<dbReference type="SUPFAM" id="SSF101936">
    <property type="entry name" value="DNA-binding pseudobarrel domain"/>
    <property type="match status" value="1"/>
</dbReference>
<dbReference type="PANTHER" id="PTHR31920:SF61">
    <property type="entry name" value="B3 DOMAIN-CONTAINING PROTEIN REM20"/>
    <property type="match status" value="1"/>
</dbReference>
<dbReference type="InterPro" id="IPR015300">
    <property type="entry name" value="DNA-bd_pseudobarrel_sf"/>
</dbReference>
<evidence type="ECO:0000256" key="1">
    <source>
        <dbReference type="ARBA" id="ARBA00004123"/>
    </source>
</evidence>
<comment type="subcellular location">
    <subcellularLocation>
        <location evidence="1">Nucleus</location>
    </subcellularLocation>
</comment>
<feature type="compositionally biased region" description="Acidic residues" evidence="6">
    <location>
        <begin position="191"/>
        <end position="200"/>
    </location>
</feature>
<gene>
    <name evidence="9" type="primary">LOC104793538</name>
</gene>
<protein>
    <submittedName>
        <fullName evidence="9">B3 domain-containing protein REM20-like isoform X1</fullName>
    </submittedName>
</protein>
<feature type="compositionally biased region" description="Acidic residues" evidence="6">
    <location>
        <begin position="172"/>
        <end position="181"/>
    </location>
</feature>
<evidence type="ECO:0000256" key="2">
    <source>
        <dbReference type="ARBA" id="ARBA00023015"/>
    </source>
</evidence>
<evidence type="ECO:0000259" key="7">
    <source>
        <dbReference type="PROSITE" id="PS50863"/>
    </source>
</evidence>
<keyword evidence="2" id="KW-0805">Transcription regulation</keyword>
<evidence type="ECO:0000313" key="8">
    <source>
        <dbReference type="Proteomes" id="UP000694864"/>
    </source>
</evidence>